<keyword evidence="2 9" id="KW-0479">Metal-binding</keyword>
<keyword evidence="13" id="KW-1185">Reference proteome</keyword>
<dbReference type="CDD" id="cd11377">
    <property type="entry name" value="Pro-peptidase_S53"/>
    <property type="match status" value="1"/>
</dbReference>
<dbReference type="InterPro" id="IPR050819">
    <property type="entry name" value="Tripeptidyl-peptidase_I"/>
</dbReference>
<evidence type="ECO:0000256" key="9">
    <source>
        <dbReference type="PROSITE-ProRule" id="PRU01032"/>
    </source>
</evidence>
<evidence type="ECO:0000256" key="8">
    <source>
        <dbReference type="ARBA" id="ARBA00023619"/>
    </source>
</evidence>
<dbReference type="SMART" id="SM00944">
    <property type="entry name" value="Pro-kuma_activ"/>
    <property type="match status" value="1"/>
</dbReference>
<dbReference type="InterPro" id="IPR036852">
    <property type="entry name" value="Peptidase_S8/S53_dom_sf"/>
</dbReference>
<evidence type="ECO:0000256" key="1">
    <source>
        <dbReference type="ARBA" id="ARBA00022670"/>
    </source>
</evidence>
<sequence>MKFSNAALALLVSAIALPSGAASDSVQYEARKQHPATWTPTSAPHPSASITLSFFLKHDASDVANLEAEFLSRSDPSSSTFGHWLSNDEVHAMLPPSPDSVSAVVSALESLGVTTDAIKHSTVNSDIITATVPVRTAEKLLSAKYQMYEHSVSGNTVPRTLEYSLPASLAEHVALVGPTTRFPKPSSTMKEVGASLRGGYNTPDNLRALYSVNDVLGGTASTNNQAVTAFLSQYYSESDLDKFFETQFPAGASTPIKLVGDATDGGRAGVESMLDIEYMPAMGALNPTEFWGFSGSSPQDDADEPFLAWLTQVSSTPDGEIPLVFSTSYGEDETAEVPSDYADRVNTEFMKAGLRGISILFASGDSGAASDSGTCPNDRFCPMWPAGSPYVTAVGGTEGGKMPESAWSGSSGGFSDVFAAPDWQKDVTAAYAANTDPSMPPASYFNATGRGFPDISAQAVQYPVVVNGRTTPVAGTSCATPCASGVFGLLNDARLAAGKGSLGFLNQILYANPDALNDVTEGVQGGCGRQSGFPALEGWDAVTGLGSPNYEKLLDVVMALP</sequence>
<keyword evidence="6" id="KW-0865">Zymogen</keyword>
<dbReference type="Pfam" id="PF00082">
    <property type="entry name" value="Peptidase_S8"/>
    <property type="match status" value="1"/>
</dbReference>
<feature type="active site" description="Charge relay system" evidence="9">
    <location>
        <position position="275"/>
    </location>
</feature>
<dbReference type="SUPFAM" id="SSF52743">
    <property type="entry name" value="Subtilisin-like"/>
    <property type="match status" value="1"/>
</dbReference>
<name>A0ABQ6N0V2_9STRA</name>
<feature type="binding site" evidence="9">
    <location>
        <position position="538"/>
    </location>
    <ligand>
        <name>Ca(2+)</name>
        <dbReference type="ChEBI" id="CHEBI:29108"/>
    </ligand>
</feature>
<keyword evidence="5 9" id="KW-0106">Calcium</keyword>
<dbReference type="Pfam" id="PF09286">
    <property type="entry name" value="Pro-kuma_activ"/>
    <property type="match status" value="1"/>
</dbReference>
<dbReference type="PANTHER" id="PTHR14218:SF15">
    <property type="entry name" value="TRIPEPTIDYL-PEPTIDASE 1"/>
    <property type="match status" value="1"/>
</dbReference>
<dbReference type="PROSITE" id="PS00138">
    <property type="entry name" value="SUBTILASE_SER"/>
    <property type="match status" value="1"/>
</dbReference>
<evidence type="ECO:0000256" key="5">
    <source>
        <dbReference type="ARBA" id="ARBA00022837"/>
    </source>
</evidence>
<dbReference type="Proteomes" id="UP001165060">
    <property type="component" value="Unassembled WGS sequence"/>
</dbReference>
<comment type="cofactor">
    <cofactor evidence="9">
        <name>Ca(2+)</name>
        <dbReference type="ChEBI" id="CHEBI:29108"/>
    </cofactor>
    <text evidence="9">Binds 1 Ca(2+) ion per subunit.</text>
</comment>
<dbReference type="InterPro" id="IPR015366">
    <property type="entry name" value="S53_propep"/>
</dbReference>
<evidence type="ECO:0000313" key="13">
    <source>
        <dbReference type="Proteomes" id="UP001165060"/>
    </source>
</evidence>
<dbReference type="Gene3D" id="3.40.50.200">
    <property type="entry name" value="Peptidase S8/S53 domain"/>
    <property type="match status" value="1"/>
</dbReference>
<dbReference type="InterPro" id="IPR030400">
    <property type="entry name" value="Sedolisin_dom"/>
</dbReference>
<feature type="binding site" evidence="9">
    <location>
        <position position="540"/>
    </location>
    <ligand>
        <name>Ca(2+)</name>
        <dbReference type="ChEBI" id="CHEBI:29108"/>
    </ligand>
</feature>
<dbReference type="InterPro" id="IPR000209">
    <property type="entry name" value="Peptidase_S8/S53_dom"/>
</dbReference>
<comment type="caution">
    <text evidence="12">The sequence shown here is derived from an EMBL/GenBank/DDBJ whole genome shotgun (WGS) entry which is preliminary data.</text>
</comment>
<keyword evidence="1 9" id="KW-0645">Protease</keyword>
<feature type="binding site" evidence="9">
    <location>
        <position position="519"/>
    </location>
    <ligand>
        <name>Ca(2+)</name>
        <dbReference type="ChEBI" id="CHEBI:29108"/>
    </ligand>
</feature>
<evidence type="ECO:0000313" key="12">
    <source>
        <dbReference type="EMBL" id="GMI37862.1"/>
    </source>
</evidence>
<proteinExistence type="predicted"/>
<evidence type="ECO:0000259" key="11">
    <source>
        <dbReference type="PROSITE" id="PS51695"/>
    </source>
</evidence>
<feature type="domain" description="Peptidase S53" evidence="11">
    <location>
        <begin position="200"/>
        <end position="560"/>
    </location>
</feature>
<protein>
    <recommendedName>
        <fullName evidence="8">subtilisin</fullName>
        <ecNumber evidence="8">3.4.21.62</ecNumber>
    </recommendedName>
</protein>
<dbReference type="EC" id="3.4.21.62" evidence="8"/>
<dbReference type="CDD" id="cd04056">
    <property type="entry name" value="Peptidases_S53"/>
    <property type="match status" value="1"/>
</dbReference>
<evidence type="ECO:0000256" key="4">
    <source>
        <dbReference type="ARBA" id="ARBA00022825"/>
    </source>
</evidence>
<keyword evidence="10" id="KW-0732">Signal</keyword>
<keyword evidence="4 9" id="KW-0720">Serine protease</keyword>
<feature type="active site" description="Charge relay system" evidence="9">
    <location>
        <position position="271"/>
    </location>
</feature>
<comment type="catalytic activity">
    <reaction evidence="7">
        <text>Hydrolysis of proteins with broad specificity for peptide bonds, and a preference for a large uncharged residue in P1. Hydrolyzes peptide amides.</text>
        <dbReference type="EC" id="3.4.21.62"/>
    </reaction>
</comment>
<evidence type="ECO:0000256" key="7">
    <source>
        <dbReference type="ARBA" id="ARBA00023529"/>
    </source>
</evidence>
<dbReference type="InterPro" id="IPR023828">
    <property type="entry name" value="Peptidase_S8_Ser-AS"/>
</dbReference>
<dbReference type="PANTHER" id="PTHR14218">
    <property type="entry name" value="PROTEASE S8 TRIPEPTIDYL PEPTIDASE I CLN2"/>
    <property type="match status" value="1"/>
</dbReference>
<evidence type="ECO:0000256" key="10">
    <source>
        <dbReference type="SAM" id="SignalP"/>
    </source>
</evidence>
<keyword evidence="3 9" id="KW-0378">Hydrolase</keyword>
<evidence type="ECO:0000256" key="3">
    <source>
        <dbReference type="ARBA" id="ARBA00022801"/>
    </source>
</evidence>
<feature type="active site" description="Charge relay system" evidence="9">
    <location>
        <position position="477"/>
    </location>
</feature>
<feature type="binding site" evidence="9">
    <location>
        <position position="518"/>
    </location>
    <ligand>
        <name>Ca(2+)</name>
        <dbReference type="ChEBI" id="CHEBI:29108"/>
    </ligand>
</feature>
<feature type="signal peptide" evidence="10">
    <location>
        <begin position="1"/>
        <end position="22"/>
    </location>
</feature>
<dbReference type="PROSITE" id="PS51695">
    <property type="entry name" value="SEDOLISIN"/>
    <property type="match status" value="1"/>
</dbReference>
<dbReference type="EMBL" id="BRYB01000796">
    <property type="protein sequence ID" value="GMI37862.1"/>
    <property type="molecule type" value="Genomic_DNA"/>
</dbReference>
<evidence type="ECO:0000256" key="2">
    <source>
        <dbReference type="ARBA" id="ARBA00022723"/>
    </source>
</evidence>
<organism evidence="12 13">
    <name type="scientific">Tetraparma gracilis</name>
    <dbReference type="NCBI Taxonomy" id="2962635"/>
    <lineage>
        <taxon>Eukaryota</taxon>
        <taxon>Sar</taxon>
        <taxon>Stramenopiles</taxon>
        <taxon>Ochrophyta</taxon>
        <taxon>Bolidophyceae</taxon>
        <taxon>Parmales</taxon>
        <taxon>Triparmaceae</taxon>
        <taxon>Tetraparma</taxon>
    </lineage>
</organism>
<feature type="chain" id="PRO_5045362248" description="subtilisin" evidence="10">
    <location>
        <begin position="23"/>
        <end position="561"/>
    </location>
</feature>
<gene>
    <name evidence="12" type="ORF">TeGR_g2403</name>
</gene>
<dbReference type="SUPFAM" id="SSF54897">
    <property type="entry name" value="Protease propeptides/inhibitors"/>
    <property type="match status" value="1"/>
</dbReference>
<evidence type="ECO:0000256" key="6">
    <source>
        <dbReference type="ARBA" id="ARBA00023145"/>
    </source>
</evidence>
<reference evidence="12 13" key="1">
    <citation type="journal article" date="2023" name="Commun. Biol.">
        <title>Genome analysis of Parmales, the sister group of diatoms, reveals the evolutionary specialization of diatoms from phago-mixotrophs to photoautotrophs.</title>
        <authorList>
            <person name="Ban H."/>
            <person name="Sato S."/>
            <person name="Yoshikawa S."/>
            <person name="Yamada K."/>
            <person name="Nakamura Y."/>
            <person name="Ichinomiya M."/>
            <person name="Sato N."/>
            <person name="Blanc-Mathieu R."/>
            <person name="Endo H."/>
            <person name="Kuwata A."/>
            <person name="Ogata H."/>
        </authorList>
    </citation>
    <scope>NUCLEOTIDE SEQUENCE [LARGE SCALE GENOMIC DNA]</scope>
</reference>
<accession>A0ABQ6N0V2</accession>